<dbReference type="EMBL" id="UZAH01027215">
    <property type="protein sequence ID" value="VDO89701.1"/>
    <property type="molecule type" value="Genomic_DNA"/>
</dbReference>
<proteinExistence type="predicted"/>
<keyword evidence="2" id="KW-1185">Reference proteome</keyword>
<protein>
    <submittedName>
        <fullName evidence="3">BRCT domain-containing protein</fullName>
    </submittedName>
</protein>
<gene>
    <name evidence="1" type="ORF">HPBE_LOCUS11749</name>
</gene>
<name>A0A183FUA5_HELPZ</name>
<organism evidence="2 3">
    <name type="scientific">Heligmosomoides polygyrus</name>
    <name type="common">Parasitic roundworm</name>
    <dbReference type="NCBI Taxonomy" id="6339"/>
    <lineage>
        <taxon>Eukaryota</taxon>
        <taxon>Metazoa</taxon>
        <taxon>Ecdysozoa</taxon>
        <taxon>Nematoda</taxon>
        <taxon>Chromadorea</taxon>
        <taxon>Rhabditida</taxon>
        <taxon>Rhabditina</taxon>
        <taxon>Rhabditomorpha</taxon>
        <taxon>Strongyloidea</taxon>
        <taxon>Heligmosomidae</taxon>
        <taxon>Heligmosomoides</taxon>
    </lineage>
</organism>
<evidence type="ECO:0000313" key="2">
    <source>
        <dbReference type="Proteomes" id="UP000050761"/>
    </source>
</evidence>
<sequence length="96" mass="10659">MTGVFRQPSGFKRGVVDVAKSLFGFRRRVTDVAPGVPDSHDVLTISRKPRLAREDMSPTWFIRCLGSEGVSLMSRKACPDSDDVLPVKVGPVMRER</sequence>
<reference evidence="1 2" key="1">
    <citation type="submission" date="2018-11" db="EMBL/GenBank/DDBJ databases">
        <authorList>
            <consortium name="Pathogen Informatics"/>
        </authorList>
    </citation>
    <scope>NUCLEOTIDE SEQUENCE [LARGE SCALE GENOMIC DNA]</scope>
</reference>
<dbReference type="AlphaFoldDB" id="A0A183FUA5"/>
<dbReference type="WBParaSite" id="HPBE_0001174801-mRNA-1">
    <property type="protein sequence ID" value="HPBE_0001174801-mRNA-1"/>
    <property type="gene ID" value="HPBE_0001174801"/>
</dbReference>
<reference evidence="3" key="2">
    <citation type="submission" date="2019-09" db="UniProtKB">
        <authorList>
            <consortium name="WormBaseParasite"/>
        </authorList>
    </citation>
    <scope>IDENTIFICATION</scope>
</reference>
<evidence type="ECO:0000313" key="1">
    <source>
        <dbReference type="EMBL" id="VDO89701.1"/>
    </source>
</evidence>
<evidence type="ECO:0000313" key="3">
    <source>
        <dbReference type="WBParaSite" id="HPBE_0001174801-mRNA-1"/>
    </source>
</evidence>
<accession>A0A3P7YPY1</accession>
<accession>A0A183FUA5</accession>
<dbReference type="Proteomes" id="UP000050761">
    <property type="component" value="Unassembled WGS sequence"/>
</dbReference>